<dbReference type="AlphaFoldDB" id="A2D7K2"/>
<dbReference type="VEuPathDB" id="TrichDB:TVAGG3_0993630"/>
<dbReference type="EMBL" id="DS113177">
    <property type="protein sequence ID" value="EAY23719.1"/>
    <property type="molecule type" value="Genomic_DNA"/>
</dbReference>
<evidence type="ECO:0000313" key="2">
    <source>
        <dbReference type="Proteomes" id="UP000001542"/>
    </source>
</evidence>
<dbReference type="GO" id="GO:0034976">
    <property type="term" value="P:response to endoplasmic reticulum stress"/>
    <property type="evidence" value="ECO:0000318"/>
    <property type="project" value="GO_Central"/>
</dbReference>
<dbReference type="InParanoid" id="A2D7K2"/>
<reference evidence="1" key="2">
    <citation type="journal article" date="2007" name="Science">
        <title>Draft genome sequence of the sexually transmitted pathogen Trichomonas vaginalis.</title>
        <authorList>
            <person name="Carlton J.M."/>
            <person name="Hirt R.P."/>
            <person name="Silva J.C."/>
            <person name="Delcher A.L."/>
            <person name="Schatz M."/>
            <person name="Zhao Q."/>
            <person name="Wortman J.R."/>
            <person name="Bidwell S.L."/>
            <person name="Alsmark U.C.M."/>
            <person name="Besteiro S."/>
            <person name="Sicheritz-Ponten T."/>
            <person name="Noel C.J."/>
            <person name="Dacks J.B."/>
            <person name="Foster P.G."/>
            <person name="Simillion C."/>
            <person name="Van de Peer Y."/>
            <person name="Miranda-Saavedra D."/>
            <person name="Barton G.J."/>
            <person name="Westrop G.D."/>
            <person name="Mueller S."/>
            <person name="Dessi D."/>
            <person name="Fiori P.L."/>
            <person name="Ren Q."/>
            <person name="Paulsen I."/>
            <person name="Zhang H."/>
            <person name="Bastida-Corcuera F.D."/>
            <person name="Simoes-Barbosa A."/>
            <person name="Brown M.T."/>
            <person name="Hayes R.D."/>
            <person name="Mukherjee M."/>
            <person name="Okumura C.Y."/>
            <person name="Schneider R."/>
            <person name="Smith A.J."/>
            <person name="Vanacova S."/>
            <person name="Villalvazo M."/>
            <person name="Haas B.J."/>
            <person name="Pertea M."/>
            <person name="Feldblyum T.V."/>
            <person name="Utterback T.R."/>
            <person name="Shu C.L."/>
            <person name="Osoegawa K."/>
            <person name="de Jong P.J."/>
            <person name="Hrdy I."/>
            <person name="Horvathova L."/>
            <person name="Zubacova Z."/>
            <person name="Dolezal P."/>
            <person name="Malik S.B."/>
            <person name="Logsdon J.M. Jr."/>
            <person name="Henze K."/>
            <person name="Gupta A."/>
            <person name="Wang C.C."/>
            <person name="Dunne R.L."/>
            <person name="Upcroft J.A."/>
            <person name="Upcroft P."/>
            <person name="White O."/>
            <person name="Salzberg S.L."/>
            <person name="Tang P."/>
            <person name="Chiu C.-H."/>
            <person name="Lee Y.-S."/>
            <person name="Embley T.M."/>
            <person name="Coombs G.H."/>
            <person name="Mottram J.C."/>
            <person name="Tachezy J."/>
            <person name="Fraser-Liggett C.M."/>
            <person name="Johnson P.J."/>
        </authorList>
    </citation>
    <scope>NUCLEOTIDE SEQUENCE [LARGE SCALE GENOMIC DNA]</scope>
    <source>
        <strain evidence="1">G3</strain>
    </source>
</reference>
<accession>A2D7K2</accession>
<dbReference type="GO" id="GO:0006457">
    <property type="term" value="P:protein folding"/>
    <property type="evidence" value="ECO:0000318"/>
    <property type="project" value="GO_Central"/>
</dbReference>
<dbReference type="Proteomes" id="UP000001542">
    <property type="component" value="Unassembled WGS sequence"/>
</dbReference>
<dbReference type="KEGG" id="tva:4720685"/>
<gene>
    <name evidence="1" type="ORF">TVAG_120570</name>
</gene>
<sequence>MFLFTSLAYYQVRGLIGFGNTIPYINQNEYQDFIKKSGTKAIIFAVKDEDLDFIEQGYKSFKDYIEFRRASPSLAKEGQCISFPCVIGYKNSNEVAETGPIQPILFYDWAQNLSHPAIIELFHPELLRRIFNQPGAAIIGVDIRSRPDYLSPNENFYVTTSENFAVFDIKVSSGVYIYRSADHTILRADKNYKSYLKTSIVNPQKVNLKDKPFCGGFVLSGRKDLDSVEMEILRSLASTYKDIYFFPIVSGVATIFSEIGKIEYFPPPYFVLMNSSETRPLRYLIINSIQMHDLPFLKQYVRSILDGKQSYNMISDESGGDPNKLVYSDLRKTINEHDTDIVIVYGTYRMPRGEYYMAIPKAVESVIESKSFKFYYYNLSMNEMPTYFKSDYQPVVEFYAKGSKEPVTYKGQPYFRHFIDWVSSVASEKIVVKKYSPMEMQNSLPPIDASVGKIVYDSELWGIPGETEDPTQKQ</sequence>
<reference evidence="1" key="1">
    <citation type="submission" date="2006-10" db="EMBL/GenBank/DDBJ databases">
        <authorList>
            <person name="Amadeo P."/>
            <person name="Zhao Q."/>
            <person name="Wortman J."/>
            <person name="Fraser-Liggett C."/>
            <person name="Carlton J."/>
        </authorList>
    </citation>
    <scope>NUCLEOTIDE SEQUENCE</scope>
    <source>
        <strain evidence="1">G3</strain>
    </source>
</reference>
<organism evidence="1 2">
    <name type="scientific">Trichomonas vaginalis (strain ATCC PRA-98 / G3)</name>
    <dbReference type="NCBI Taxonomy" id="412133"/>
    <lineage>
        <taxon>Eukaryota</taxon>
        <taxon>Metamonada</taxon>
        <taxon>Parabasalia</taxon>
        <taxon>Trichomonadida</taxon>
        <taxon>Trichomonadidae</taxon>
        <taxon>Trichomonas</taxon>
    </lineage>
</organism>
<dbReference type="VEuPathDB" id="TrichDB:TVAG_120570"/>
<protein>
    <submittedName>
        <fullName evidence="1">Uncharacterized protein</fullName>
    </submittedName>
</protein>
<name>A2D7K2_TRIV3</name>
<dbReference type="OrthoDB" id="427280at2759"/>
<proteinExistence type="predicted"/>
<evidence type="ECO:0000313" key="1">
    <source>
        <dbReference type="EMBL" id="EAY23719.1"/>
    </source>
</evidence>
<dbReference type="GO" id="GO:0005783">
    <property type="term" value="C:endoplasmic reticulum"/>
    <property type="evidence" value="ECO:0000318"/>
    <property type="project" value="GO_Central"/>
</dbReference>
<dbReference type="GO" id="GO:0003756">
    <property type="term" value="F:protein disulfide isomerase activity"/>
    <property type="evidence" value="ECO:0000318"/>
    <property type="project" value="GO_Central"/>
</dbReference>
<keyword evidence="2" id="KW-1185">Reference proteome</keyword>